<reference evidence="1 2" key="1">
    <citation type="submission" date="2019-06" db="EMBL/GenBank/DDBJ databases">
        <title>Draft genome sequence of Miniimonas arenae KCTC 19750T isolated from sea sand.</title>
        <authorList>
            <person name="Park S.-J."/>
        </authorList>
    </citation>
    <scope>NUCLEOTIDE SEQUENCE [LARGE SCALE GENOMIC DNA]</scope>
    <source>
        <strain evidence="1 2">KCTC 19750</strain>
    </source>
</reference>
<dbReference type="PANTHER" id="PTHR47623:SF1">
    <property type="entry name" value="OS09G0287300 PROTEIN"/>
    <property type="match status" value="1"/>
</dbReference>
<evidence type="ECO:0000313" key="2">
    <source>
        <dbReference type="Proteomes" id="UP000313849"/>
    </source>
</evidence>
<name>A0A5C5BG18_9MICO</name>
<dbReference type="SUPFAM" id="SSF53254">
    <property type="entry name" value="Phosphoglycerate mutase-like"/>
    <property type="match status" value="1"/>
</dbReference>
<evidence type="ECO:0000313" key="1">
    <source>
        <dbReference type="EMBL" id="TNU76644.1"/>
    </source>
</evidence>
<dbReference type="Pfam" id="PF00300">
    <property type="entry name" value="His_Phos_1"/>
    <property type="match status" value="1"/>
</dbReference>
<keyword evidence="2" id="KW-1185">Reference proteome</keyword>
<dbReference type="CDD" id="cd07067">
    <property type="entry name" value="HP_PGM_like"/>
    <property type="match status" value="1"/>
</dbReference>
<protein>
    <submittedName>
        <fullName evidence="1">Histidine phosphatase family protein</fullName>
    </submittedName>
</protein>
<dbReference type="OrthoDB" id="9810154at2"/>
<gene>
    <name evidence="1" type="ORF">FH969_02855</name>
</gene>
<sequence length="168" mass="17563">MPTLVLLRHAKAEPHAASDAARPLALRGRRQAAAVGDALAADGPVPDLVLVSAATRTRQTWELLAARLPVRPDVAVLEELYDAGPRTVLSLLRGVDDAVGTVLVVGHEPVMSSTAALLASADSDEHLLDAVHRGVPTAARSVLELDAGWAALDRGTARLVAVERAVED</sequence>
<dbReference type="EMBL" id="VENP01000005">
    <property type="protein sequence ID" value="TNU76644.1"/>
    <property type="molecule type" value="Genomic_DNA"/>
</dbReference>
<organism evidence="1 2">
    <name type="scientific">Miniimonas arenae</name>
    <dbReference type="NCBI Taxonomy" id="676201"/>
    <lineage>
        <taxon>Bacteria</taxon>
        <taxon>Bacillati</taxon>
        <taxon>Actinomycetota</taxon>
        <taxon>Actinomycetes</taxon>
        <taxon>Micrococcales</taxon>
        <taxon>Beutenbergiaceae</taxon>
        <taxon>Miniimonas</taxon>
    </lineage>
</organism>
<dbReference type="Gene3D" id="3.40.50.1240">
    <property type="entry name" value="Phosphoglycerate mutase-like"/>
    <property type="match status" value="1"/>
</dbReference>
<dbReference type="InterPro" id="IPR029033">
    <property type="entry name" value="His_PPase_superfam"/>
</dbReference>
<dbReference type="AlphaFoldDB" id="A0A5C5BG18"/>
<dbReference type="Proteomes" id="UP000313849">
    <property type="component" value="Unassembled WGS sequence"/>
</dbReference>
<dbReference type="InterPro" id="IPR013078">
    <property type="entry name" value="His_Pase_superF_clade-1"/>
</dbReference>
<accession>A0A5C5BG18</accession>
<dbReference type="SMART" id="SM00855">
    <property type="entry name" value="PGAM"/>
    <property type="match status" value="1"/>
</dbReference>
<dbReference type="PANTHER" id="PTHR47623">
    <property type="entry name" value="OS09G0287300 PROTEIN"/>
    <property type="match status" value="1"/>
</dbReference>
<proteinExistence type="predicted"/>
<dbReference type="RefSeq" id="WP_108717606.1">
    <property type="nucleotide sequence ID" value="NZ_DAMDJA010000088.1"/>
</dbReference>
<comment type="caution">
    <text evidence="1">The sequence shown here is derived from an EMBL/GenBank/DDBJ whole genome shotgun (WGS) entry which is preliminary data.</text>
</comment>